<accession>A0A0L0FM31</accession>
<keyword evidence="1" id="KW-0677">Repeat</keyword>
<dbReference type="GeneID" id="25910212"/>
<evidence type="ECO:0000256" key="2">
    <source>
        <dbReference type="ARBA" id="ARBA00023043"/>
    </source>
</evidence>
<dbReference type="PROSITE" id="PS50297">
    <property type="entry name" value="ANK_REP_REGION"/>
    <property type="match status" value="1"/>
</dbReference>
<evidence type="ECO:0000256" key="3">
    <source>
        <dbReference type="PROSITE-ProRule" id="PRU00023"/>
    </source>
</evidence>
<dbReference type="OrthoDB" id="9995210at2759"/>
<proteinExistence type="predicted"/>
<evidence type="ECO:0000256" key="4">
    <source>
        <dbReference type="SAM" id="MobiDB-lite"/>
    </source>
</evidence>
<feature type="repeat" description="ANK" evidence="3">
    <location>
        <begin position="181"/>
        <end position="213"/>
    </location>
</feature>
<dbReference type="Pfam" id="PF12796">
    <property type="entry name" value="Ank_2"/>
    <property type="match status" value="1"/>
</dbReference>
<reference evidence="5 6" key="1">
    <citation type="submission" date="2011-02" db="EMBL/GenBank/DDBJ databases">
        <title>The Genome Sequence of Sphaeroforma arctica JP610.</title>
        <authorList>
            <consortium name="The Broad Institute Genome Sequencing Platform"/>
            <person name="Russ C."/>
            <person name="Cuomo C."/>
            <person name="Young S.K."/>
            <person name="Zeng Q."/>
            <person name="Gargeya S."/>
            <person name="Alvarado L."/>
            <person name="Berlin A."/>
            <person name="Chapman S.B."/>
            <person name="Chen Z."/>
            <person name="Freedman E."/>
            <person name="Gellesch M."/>
            <person name="Goldberg J."/>
            <person name="Griggs A."/>
            <person name="Gujja S."/>
            <person name="Heilman E."/>
            <person name="Heiman D."/>
            <person name="Howarth C."/>
            <person name="Mehta T."/>
            <person name="Neiman D."/>
            <person name="Pearson M."/>
            <person name="Roberts A."/>
            <person name="Saif S."/>
            <person name="Shea T."/>
            <person name="Shenoy N."/>
            <person name="Sisk P."/>
            <person name="Stolte C."/>
            <person name="Sykes S."/>
            <person name="White J."/>
            <person name="Yandava C."/>
            <person name="Burger G."/>
            <person name="Gray M.W."/>
            <person name="Holland P.W.H."/>
            <person name="King N."/>
            <person name="Lang F.B.F."/>
            <person name="Roger A.J."/>
            <person name="Ruiz-Trillo I."/>
            <person name="Haas B."/>
            <person name="Nusbaum C."/>
            <person name="Birren B."/>
        </authorList>
    </citation>
    <scope>NUCLEOTIDE SEQUENCE [LARGE SCALE GENOMIC DNA]</scope>
    <source>
        <strain evidence="5 6">JP610</strain>
    </source>
</reference>
<dbReference type="RefSeq" id="XP_014151746.1">
    <property type="nucleotide sequence ID" value="XM_014296271.1"/>
</dbReference>
<evidence type="ECO:0000313" key="6">
    <source>
        <dbReference type="Proteomes" id="UP000054560"/>
    </source>
</evidence>
<dbReference type="Gene3D" id="1.25.40.20">
    <property type="entry name" value="Ankyrin repeat-containing domain"/>
    <property type="match status" value="1"/>
</dbReference>
<evidence type="ECO:0000313" key="5">
    <source>
        <dbReference type="EMBL" id="KNC77844.1"/>
    </source>
</evidence>
<dbReference type="SMART" id="SM00248">
    <property type="entry name" value="ANK"/>
    <property type="match status" value="1"/>
</dbReference>
<sequence length="357" mass="39031">MAIQRGVYDNDYDAVSVLLHNEVPMHLTDSTRRFPLHFACGLVAVDELAQISTTHSHDNGEWAANSGKASLEGGVLYSRPHTIAAIEGTVLQSLDTQPHTPPAEKQVRVTLTDTTRDIRSDITSCMETHPAVSLDMCTCEAVQRASILLQRSASVVQLMLNRHTTPEDHVAGYNLNSRNIDGNTALHLAVCSGSAHVTQLLLNSGSRCDILNKKGQSPAQYALAQHTAMSDEHAEKRRGDAWPLLAYFITRSIAICDKWEEADTRRSNAQPRISKDSPTMNTPTHHGTVEVDTTDQKAAVLRAQFGFVAHCGNVNSKNVCRAYNQLKGCAREWCKFGHFCATCGVGSNHSKLKCTAS</sequence>
<organism evidence="5 6">
    <name type="scientific">Sphaeroforma arctica JP610</name>
    <dbReference type="NCBI Taxonomy" id="667725"/>
    <lineage>
        <taxon>Eukaryota</taxon>
        <taxon>Ichthyosporea</taxon>
        <taxon>Ichthyophonida</taxon>
        <taxon>Sphaeroforma</taxon>
    </lineage>
</organism>
<feature type="region of interest" description="Disordered" evidence="4">
    <location>
        <begin position="266"/>
        <end position="288"/>
    </location>
</feature>
<keyword evidence="6" id="KW-1185">Reference proteome</keyword>
<dbReference type="Proteomes" id="UP000054560">
    <property type="component" value="Unassembled WGS sequence"/>
</dbReference>
<dbReference type="PANTHER" id="PTHR24173:SF74">
    <property type="entry name" value="ANKYRIN REPEAT DOMAIN-CONTAINING PROTEIN 16"/>
    <property type="match status" value="1"/>
</dbReference>
<dbReference type="InterPro" id="IPR036770">
    <property type="entry name" value="Ankyrin_rpt-contain_sf"/>
</dbReference>
<dbReference type="AlphaFoldDB" id="A0A0L0FM31"/>
<dbReference type="PROSITE" id="PS50088">
    <property type="entry name" value="ANK_REPEAT"/>
    <property type="match status" value="1"/>
</dbReference>
<evidence type="ECO:0000256" key="1">
    <source>
        <dbReference type="ARBA" id="ARBA00022737"/>
    </source>
</evidence>
<dbReference type="PANTHER" id="PTHR24173">
    <property type="entry name" value="ANKYRIN REPEAT CONTAINING"/>
    <property type="match status" value="1"/>
</dbReference>
<keyword evidence="2 3" id="KW-0040">ANK repeat</keyword>
<gene>
    <name evidence="5" type="ORF">SARC_09708</name>
</gene>
<dbReference type="EMBL" id="KQ242617">
    <property type="protein sequence ID" value="KNC77844.1"/>
    <property type="molecule type" value="Genomic_DNA"/>
</dbReference>
<name>A0A0L0FM31_9EUKA</name>
<dbReference type="InterPro" id="IPR002110">
    <property type="entry name" value="Ankyrin_rpt"/>
</dbReference>
<protein>
    <submittedName>
        <fullName evidence="5">Uncharacterized protein</fullName>
    </submittedName>
</protein>
<dbReference type="SUPFAM" id="SSF48403">
    <property type="entry name" value="Ankyrin repeat"/>
    <property type="match status" value="1"/>
</dbReference>
<feature type="compositionally biased region" description="Polar residues" evidence="4">
    <location>
        <begin position="267"/>
        <end position="285"/>
    </location>
</feature>